<dbReference type="GO" id="GO:0005829">
    <property type="term" value="C:cytosol"/>
    <property type="evidence" value="ECO:0007669"/>
    <property type="project" value="TreeGrafter"/>
</dbReference>
<keyword evidence="1" id="KW-0378">Hydrolase</keyword>
<gene>
    <name evidence="1" type="ordered locus">Amico_1641</name>
</gene>
<dbReference type="SUPFAM" id="SSF56784">
    <property type="entry name" value="HAD-like"/>
    <property type="match status" value="1"/>
</dbReference>
<dbReference type="SFLD" id="SFLDG01129">
    <property type="entry name" value="C1.5:_HAD__Beta-PGM__Phosphata"/>
    <property type="match status" value="1"/>
</dbReference>
<dbReference type="SFLD" id="SFLDG01135">
    <property type="entry name" value="C1.5.6:_HAD__Beta-PGM__Phospha"/>
    <property type="match status" value="1"/>
</dbReference>
<dbReference type="STRING" id="572547.Amico_1641"/>
<dbReference type="PRINTS" id="PR00413">
    <property type="entry name" value="HADHALOGNASE"/>
</dbReference>
<dbReference type="InterPro" id="IPR050155">
    <property type="entry name" value="HAD-like_hydrolase_sf"/>
</dbReference>
<name>D5EGS5_AMICL</name>
<dbReference type="AlphaFoldDB" id="D5EGS5"/>
<dbReference type="Gene3D" id="3.40.50.1000">
    <property type="entry name" value="HAD superfamily/HAD-like"/>
    <property type="match status" value="1"/>
</dbReference>
<dbReference type="PANTHER" id="PTHR43434:SF1">
    <property type="entry name" value="PHOSPHOGLYCOLATE PHOSPHATASE"/>
    <property type="match status" value="1"/>
</dbReference>
<keyword evidence="2" id="KW-1185">Reference proteome</keyword>
<evidence type="ECO:0000313" key="1">
    <source>
        <dbReference type="EMBL" id="ADE57757.1"/>
    </source>
</evidence>
<dbReference type="eggNOG" id="COG0546">
    <property type="taxonomic scope" value="Bacteria"/>
</dbReference>
<dbReference type="Proteomes" id="UP000002366">
    <property type="component" value="Chromosome"/>
</dbReference>
<dbReference type="KEGG" id="aco:Amico_1641"/>
<dbReference type="PANTHER" id="PTHR43434">
    <property type="entry name" value="PHOSPHOGLYCOLATE PHOSPHATASE"/>
    <property type="match status" value="1"/>
</dbReference>
<protein>
    <submittedName>
        <fullName evidence="1">HAD-superfamily hydrolase, subfamily IA, variant 1</fullName>
    </submittedName>
</protein>
<dbReference type="InterPro" id="IPR023198">
    <property type="entry name" value="PGP-like_dom2"/>
</dbReference>
<organism evidence="1 2">
    <name type="scientific">Aminobacterium colombiense (strain DSM 12261 / ALA-1)</name>
    <dbReference type="NCBI Taxonomy" id="572547"/>
    <lineage>
        <taxon>Bacteria</taxon>
        <taxon>Thermotogati</taxon>
        <taxon>Synergistota</taxon>
        <taxon>Synergistia</taxon>
        <taxon>Synergistales</taxon>
        <taxon>Aminobacteriaceae</taxon>
        <taxon>Aminobacterium</taxon>
    </lineage>
</organism>
<dbReference type="Gene3D" id="1.10.150.240">
    <property type="entry name" value="Putative phosphatase, domain 2"/>
    <property type="match status" value="1"/>
</dbReference>
<dbReference type="Pfam" id="PF13419">
    <property type="entry name" value="HAD_2"/>
    <property type="match status" value="1"/>
</dbReference>
<proteinExistence type="predicted"/>
<reference evidence="1 2" key="1">
    <citation type="journal article" date="2010" name="Stand. Genomic Sci.">
        <title>Complete genome sequence of Aminobacterium colombiense type strain (ALA-1).</title>
        <authorList>
            <person name="Chertkov O."/>
            <person name="Sikorski J."/>
            <person name="Brambilla E."/>
            <person name="Lapidus A."/>
            <person name="Copeland A."/>
            <person name="Glavina Del Rio T."/>
            <person name="Nolan M."/>
            <person name="Lucas S."/>
            <person name="Tice H."/>
            <person name="Cheng J.F."/>
            <person name="Han C."/>
            <person name="Detter J.C."/>
            <person name="Bruce D."/>
            <person name="Tapia R."/>
            <person name="Goodwin L."/>
            <person name="Pitluck S."/>
            <person name="Liolios K."/>
            <person name="Ivanova N."/>
            <person name="Mavromatis K."/>
            <person name="Ovchinnikova G."/>
            <person name="Pati A."/>
            <person name="Chen A."/>
            <person name="Palaniappan K."/>
            <person name="Land M."/>
            <person name="Hauser L."/>
            <person name="Chang Y.J."/>
            <person name="Jeffries C.D."/>
            <person name="Spring S."/>
            <person name="Rohde M."/>
            <person name="Goker M."/>
            <person name="Bristow J."/>
            <person name="Eisen J.A."/>
            <person name="Markowitz V."/>
            <person name="Hugenholtz P."/>
            <person name="Kyrpides N.C."/>
            <person name="Klenk H.P."/>
        </authorList>
    </citation>
    <scope>NUCLEOTIDE SEQUENCE [LARGE SCALE GENOMIC DNA]</scope>
    <source>
        <strain evidence="2">DSM 12261 / ALA-1</strain>
    </source>
</reference>
<dbReference type="GO" id="GO:0008967">
    <property type="term" value="F:phosphoglycolate phosphatase activity"/>
    <property type="evidence" value="ECO:0007669"/>
    <property type="project" value="TreeGrafter"/>
</dbReference>
<dbReference type="InterPro" id="IPR036412">
    <property type="entry name" value="HAD-like_sf"/>
</dbReference>
<dbReference type="NCBIfam" id="TIGR01549">
    <property type="entry name" value="HAD-SF-IA-v1"/>
    <property type="match status" value="1"/>
</dbReference>
<dbReference type="InterPro" id="IPR041492">
    <property type="entry name" value="HAD_2"/>
</dbReference>
<evidence type="ECO:0000313" key="2">
    <source>
        <dbReference type="Proteomes" id="UP000002366"/>
    </source>
</evidence>
<dbReference type="InterPro" id="IPR006439">
    <property type="entry name" value="HAD-SF_hydro_IA"/>
</dbReference>
<sequence>MVKAVIFDFDMTLADSSYAITNSTNRLAREHGLRNVTREEVLKTIGMPIRDSWLHLWGEFKEEWLTEYRSFFVEQEYAGIRVFPGTFPLLESLRDKGIRLAVASNRQNARPVVESQKLDAFFEHIIGIQDVEHPKPAPDILNKSMDLLGAGAEEVFYVGDTDLDMMTSVAAGVRGIGLTTGNFSARELEISGAWHTFDKIEDILSLF</sequence>
<dbReference type="GO" id="GO:0006281">
    <property type="term" value="P:DNA repair"/>
    <property type="evidence" value="ECO:0007669"/>
    <property type="project" value="TreeGrafter"/>
</dbReference>
<dbReference type="InterPro" id="IPR023214">
    <property type="entry name" value="HAD_sf"/>
</dbReference>
<accession>D5EGS5</accession>
<dbReference type="RefSeq" id="WP_013049019.1">
    <property type="nucleotide sequence ID" value="NC_014011.1"/>
</dbReference>
<dbReference type="EMBL" id="CP001997">
    <property type="protein sequence ID" value="ADE57757.1"/>
    <property type="molecule type" value="Genomic_DNA"/>
</dbReference>
<dbReference type="HOGENOM" id="CLU_045011_19_3_0"/>
<dbReference type="SFLD" id="SFLDS00003">
    <property type="entry name" value="Haloacid_Dehalogenase"/>
    <property type="match status" value="1"/>
</dbReference>